<dbReference type="HAMAP" id="MF_01987">
    <property type="entry name" value="Ribokinase"/>
    <property type="match status" value="1"/>
</dbReference>
<dbReference type="EC" id="2.7.1.15" evidence="2 12"/>
<feature type="binding site" evidence="12">
    <location>
        <begin position="40"/>
        <end position="44"/>
    </location>
    <ligand>
        <name>substrate</name>
    </ligand>
</feature>
<feature type="domain" description="Carbohydrate kinase PfkB" evidence="13">
    <location>
        <begin position="4"/>
        <end position="294"/>
    </location>
</feature>
<comment type="similarity">
    <text evidence="12">Belongs to the carbohydrate kinase PfkB family. Ribokinase subfamily.</text>
</comment>
<comment type="activity regulation">
    <text evidence="12">Activated by a monovalent cation that binds near, but not in, the active site. The most likely occupant of the site in vivo is potassium. Ion binding induces a conformational change that may alter substrate affinity.</text>
</comment>
<keyword evidence="12" id="KW-0963">Cytoplasm</keyword>
<comment type="subunit">
    <text evidence="12">Homodimer.</text>
</comment>
<evidence type="ECO:0000259" key="13">
    <source>
        <dbReference type="Pfam" id="PF00294"/>
    </source>
</evidence>
<keyword evidence="8 12" id="KW-0067">ATP-binding</keyword>
<dbReference type="PANTHER" id="PTHR10584">
    <property type="entry name" value="SUGAR KINASE"/>
    <property type="match status" value="1"/>
</dbReference>
<proteinExistence type="inferred from homology"/>
<dbReference type="AlphaFoldDB" id="A0A1G8E6E7"/>
<dbReference type="EMBL" id="FNDU01000002">
    <property type="protein sequence ID" value="SDH65437.1"/>
    <property type="molecule type" value="Genomic_DNA"/>
</dbReference>
<comment type="similarity">
    <text evidence="1">Belongs to the carbohydrate kinase pfkB family.</text>
</comment>
<dbReference type="OrthoDB" id="9813569at2"/>
<keyword evidence="4 12" id="KW-0808">Transferase</keyword>
<feature type="binding site" evidence="12">
    <location>
        <position position="185"/>
    </location>
    <ligand>
        <name>ATP</name>
        <dbReference type="ChEBI" id="CHEBI:30616"/>
    </ligand>
</feature>
<dbReference type="PANTHER" id="PTHR10584:SF166">
    <property type="entry name" value="RIBOKINASE"/>
    <property type="match status" value="1"/>
</dbReference>
<dbReference type="PROSITE" id="PS00584">
    <property type="entry name" value="PFKB_KINASES_2"/>
    <property type="match status" value="1"/>
</dbReference>
<comment type="cofactor">
    <cofactor evidence="12">
        <name>Mg(2+)</name>
        <dbReference type="ChEBI" id="CHEBI:18420"/>
    </cofactor>
    <text evidence="12">Requires a divalent cation, most likely magnesium in vivo, as an electrophilic catalyst to aid phosphoryl group transfer. It is the chelate of the metal and the nucleotide that is the actual substrate.</text>
</comment>
<accession>A0A1G8E6E7</accession>
<feature type="binding site" evidence="12">
    <location>
        <position position="283"/>
    </location>
    <ligand>
        <name>K(+)</name>
        <dbReference type="ChEBI" id="CHEBI:29103"/>
    </ligand>
</feature>
<sequence>MGNRLVVMGTINMDLIAKVPRFPVVGETIASTKYIESLGGKAANQAIAAKRMGAEVSFIGKLGGDSFGNKLSKQLKNEGLDIDQLRVAETLSTGTSMITINEAGENMVVTNLLANSEVSKEEAKHALLALGNADAALLQLEVPPDVIATIITLLKEKNVPIFMNLAPVISFSAEIRKLVDVLIINEIEASQLADINVFDKETAKQAVLIIKEDSEQTIVVTMGAAGVLVYSEKQFYFFKAPLVKAVDTTAAGDCFCGALTAYWLQEKNMLKAVEKAVYAASLSVTRYGATTSLPFEKEMAGFKGKH</sequence>
<protein>
    <recommendedName>
        <fullName evidence="3 12">Ribokinase</fullName>
        <shortName evidence="12">RK</shortName>
        <ecNumber evidence="2 12">2.7.1.15</ecNumber>
    </recommendedName>
</protein>
<keyword evidence="11 12" id="KW-0119">Carbohydrate metabolism</keyword>
<evidence type="ECO:0000313" key="15">
    <source>
        <dbReference type="Proteomes" id="UP000199017"/>
    </source>
</evidence>
<dbReference type="RefSeq" id="WP_091580994.1">
    <property type="nucleotide sequence ID" value="NZ_FNDU01000002.1"/>
</dbReference>
<gene>
    <name evidence="12" type="primary">rbsK</name>
    <name evidence="14" type="ORF">SAMN05216352_10289</name>
</gene>
<feature type="binding site" evidence="12">
    <location>
        <position position="141"/>
    </location>
    <ligand>
        <name>substrate</name>
    </ligand>
</feature>
<dbReference type="GO" id="GO:0005829">
    <property type="term" value="C:cytosol"/>
    <property type="evidence" value="ECO:0007669"/>
    <property type="project" value="TreeGrafter"/>
</dbReference>
<feature type="binding site" evidence="12">
    <location>
        <begin position="221"/>
        <end position="226"/>
    </location>
    <ligand>
        <name>ATP</name>
        <dbReference type="ChEBI" id="CHEBI:30616"/>
    </ligand>
</feature>
<evidence type="ECO:0000256" key="3">
    <source>
        <dbReference type="ARBA" id="ARBA00016943"/>
    </source>
</evidence>
<dbReference type="InterPro" id="IPR029056">
    <property type="entry name" value="Ribokinase-like"/>
</dbReference>
<dbReference type="SUPFAM" id="SSF53613">
    <property type="entry name" value="Ribokinase-like"/>
    <property type="match status" value="1"/>
</dbReference>
<dbReference type="GO" id="GO:0005524">
    <property type="term" value="F:ATP binding"/>
    <property type="evidence" value="ECO:0007669"/>
    <property type="project" value="UniProtKB-UniRule"/>
</dbReference>
<feature type="active site" description="Proton acceptor" evidence="12">
    <location>
        <position position="253"/>
    </location>
</feature>
<dbReference type="CDD" id="cd01174">
    <property type="entry name" value="ribokinase"/>
    <property type="match status" value="1"/>
</dbReference>
<feature type="binding site" evidence="12">
    <location>
        <position position="253"/>
    </location>
    <ligand>
        <name>substrate</name>
    </ligand>
</feature>
<keyword evidence="5 12" id="KW-0479">Metal-binding</keyword>
<dbReference type="STRING" id="930129.SAMN05216352_10289"/>
<name>A0A1G8E6E7_9BACI</name>
<comment type="catalytic activity">
    <reaction evidence="12">
        <text>D-ribose + ATP = D-ribose 5-phosphate + ADP + H(+)</text>
        <dbReference type="Rhea" id="RHEA:13697"/>
        <dbReference type="ChEBI" id="CHEBI:15378"/>
        <dbReference type="ChEBI" id="CHEBI:30616"/>
        <dbReference type="ChEBI" id="CHEBI:47013"/>
        <dbReference type="ChEBI" id="CHEBI:78346"/>
        <dbReference type="ChEBI" id="CHEBI:456216"/>
        <dbReference type="EC" id="2.7.1.15"/>
    </reaction>
</comment>
<comment type="caution">
    <text evidence="12">Lacks conserved residue(s) required for the propagation of feature annotation.</text>
</comment>
<comment type="subcellular location">
    <subcellularLocation>
        <location evidence="12">Cytoplasm</location>
    </subcellularLocation>
</comment>
<dbReference type="GO" id="GO:0004747">
    <property type="term" value="F:ribokinase activity"/>
    <property type="evidence" value="ECO:0007669"/>
    <property type="project" value="UniProtKB-UniRule"/>
</dbReference>
<dbReference type="InterPro" id="IPR011877">
    <property type="entry name" value="Ribokinase"/>
</dbReference>
<feature type="binding site" evidence="12">
    <location>
        <begin position="12"/>
        <end position="14"/>
    </location>
    <ligand>
        <name>substrate</name>
    </ligand>
</feature>
<keyword evidence="9 12" id="KW-0460">Magnesium</keyword>
<evidence type="ECO:0000256" key="9">
    <source>
        <dbReference type="ARBA" id="ARBA00022842"/>
    </source>
</evidence>
<comment type="pathway">
    <text evidence="12">Carbohydrate metabolism; D-ribose degradation; D-ribose 5-phosphate from beta-D-ribopyranose: step 2/2.</text>
</comment>
<keyword evidence="15" id="KW-1185">Reference proteome</keyword>
<feature type="binding site" evidence="12">
    <location>
        <position position="249"/>
    </location>
    <ligand>
        <name>K(+)</name>
        <dbReference type="ChEBI" id="CHEBI:29103"/>
    </ligand>
</feature>
<evidence type="ECO:0000256" key="2">
    <source>
        <dbReference type="ARBA" id="ARBA00012035"/>
    </source>
</evidence>
<feature type="binding site" evidence="12">
    <location>
        <begin position="252"/>
        <end position="253"/>
    </location>
    <ligand>
        <name>ATP</name>
        <dbReference type="ChEBI" id="CHEBI:30616"/>
    </ligand>
</feature>
<evidence type="ECO:0000313" key="14">
    <source>
        <dbReference type="EMBL" id="SDH65437.1"/>
    </source>
</evidence>
<feature type="binding site" evidence="12">
    <location>
        <position position="288"/>
    </location>
    <ligand>
        <name>K(+)</name>
        <dbReference type="ChEBI" id="CHEBI:29103"/>
    </ligand>
</feature>
<feature type="binding site" evidence="12">
    <location>
        <position position="286"/>
    </location>
    <ligand>
        <name>K(+)</name>
        <dbReference type="ChEBI" id="CHEBI:29103"/>
    </ligand>
</feature>
<feature type="binding site" evidence="12">
    <location>
        <position position="247"/>
    </location>
    <ligand>
        <name>K(+)</name>
        <dbReference type="ChEBI" id="CHEBI:29103"/>
    </ligand>
</feature>
<evidence type="ECO:0000256" key="5">
    <source>
        <dbReference type="ARBA" id="ARBA00022723"/>
    </source>
</evidence>
<evidence type="ECO:0000256" key="10">
    <source>
        <dbReference type="ARBA" id="ARBA00022958"/>
    </source>
</evidence>
<evidence type="ECO:0000256" key="12">
    <source>
        <dbReference type="HAMAP-Rule" id="MF_01987"/>
    </source>
</evidence>
<keyword evidence="10 12" id="KW-0630">Potassium</keyword>
<evidence type="ECO:0000256" key="8">
    <source>
        <dbReference type="ARBA" id="ARBA00022840"/>
    </source>
</evidence>
<evidence type="ECO:0000256" key="6">
    <source>
        <dbReference type="ARBA" id="ARBA00022741"/>
    </source>
</evidence>
<evidence type="ECO:0000256" key="11">
    <source>
        <dbReference type="ARBA" id="ARBA00023277"/>
    </source>
</evidence>
<keyword evidence="6 12" id="KW-0547">Nucleotide-binding</keyword>
<comment type="function">
    <text evidence="12">Catalyzes the phosphorylation of ribose at O-5 in a reaction requiring ATP and magnesium. The resulting D-ribose-5-phosphate can then be used either for sythesis of nucleotides, histidine, and tryptophan, or as a component of the pentose phosphate pathway.</text>
</comment>
<dbReference type="Proteomes" id="UP000199017">
    <property type="component" value="Unassembled WGS sequence"/>
</dbReference>
<reference evidence="14 15" key="1">
    <citation type="submission" date="2016-10" db="EMBL/GenBank/DDBJ databases">
        <authorList>
            <person name="de Groot N.N."/>
        </authorList>
    </citation>
    <scope>NUCLEOTIDE SEQUENCE [LARGE SCALE GENOMIC DNA]</scope>
    <source>
        <strain evidence="15">P4B,CCM 7963,CECT 7998,DSM 25260,IBRC-M 10614,KCTC 13821</strain>
    </source>
</reference>
<dbReference type="InterPro" id="IPR002173">
    <property type="entry name" value="Carboh/pur_kinase_PfkB_CS"/>
</dbReference>
<organism evidence="14 15">
    <name type="scientific">Alteribacillus bidgolensis</name>
    <dbReference type="NCBI Taxonomy" id="930129"/>
    <lineage>
        <taxon>Bacteria</taxon>
        <taxon>Bacillati</taxon>
        <taxon>Bacillota</taxon>
        <taxon>Bacilli</taxon>
        <taxon>Bacillales</taxon>
        <taxon>Bacillaceae</taxon>
        <taxon>Alteribacillus</taxon>
    </lineage>
</organism>
<dbReference type="UniPathway" id="UPA00916">
    <property type="reaction ID" value="UER00889"/>
</dbReference>
<evidence type="ECO:0000256" key="1">
    <source>
        <dbReference type="ARBA" id="ARBA00005380"/>
    </source>
</evidence>
<evidence type="ECO:0000256" key="7">
    <source>
        <dbReference type="ARBA" id="ARBA00022777"/>
    </source>
</evidence>
<dbReference type="Gene3D" id="3.40.1190.20">
    <property type="match status" value="1"/>
</dbReference>
<keyword evidence="7 12" id="KW-0418">Kinase</keyword>
<dbReference type="Pfam" id="PF00294">
    <property type="entry name" value="PfkB"/>
    <property type="match status" value="1"/>
</dbReference>
<dbReference type="PRINTS" id="PR00990">
    <property type="entry name" value="RIBOKINASE"/>
</dbReference>
<feature type="binding site" evidence="12">
    <location>
        <position position="292"/>
    </location>
    <ligand>
        <name>K(+)</name>
        <dbReference type="ChEBI" id="CHEBI:29103"/>
    </ligand>
</feature>
<dbReference type="InterPro" id="IPR002139">
    <property type="entry name" value="Ribo/fructo_kinase"/>
</dbReference>
<dbReference type="InterPro" id="IPR011611">
    <property type="entry name" value="PfkB_dom"/>
</dbReference>
<dbReference type="GO" id="GO:0019303">
    <property type="term" value="P:D-ribose catabolic process"/>
    <property type="evidence" value="ECO:0007669"/>
    <property type="project" value="UniProtKB-UniRule"/>
</dbReference>
<evidence type="ECO:0000256" key="4">
    <source>
        <dbReference type="ARBA" id="ARBA00022679"/>
    </source>
</evidence>
<dbReference type="GO" id="GO:0046872">
    <property type="term" value="F:metal ion binding"/>
    <property type="evidence" value="ECO:0007669"/>
    <property type="project" value="UniProtKB-KW"/>
</dbReference>